<keyword evidence="2" id="KW-1185">Reference proteome</keyword>
<organism evidence="1 2">
    <name type="scientific">Porites evermanni</name>
    <dbReference type="NCBI Taxonomy" id="104178"/>
    <lineage>
        <taxon>Eukaryota</taxon>
        <taxon>Metazoa</taxon>
        <taxon>Cnidaria</taxon>
        <taxon>Anthozoa</taxon>
        <taxon>Hexacorallia</taxon>
        <taxon>Scleractinia</taxon>
        <taxon>Fungiina</taxon>
        <taxon>Poritidae</taxon>
        <taxon>Porites</taxon>
    </lineage>
</organism>
<name>A0ABN8QV98_9CNID</name>
<comment type="caution">
    <text evidence="1">The sequence shown here is derived from an EMBL/GenBank/DDBJ whole genome shotgun (WGS) entry which is preliminary data.</text>
</comment>
<dbReference type="PANTHER" id="PTHR46579:SF2">
    <property type="entry name" value="C2H2-TYPE DOMAIN-CONTAINING PROTEIN"/>
    <property type="match status" value="1"/>
</dbReference>
<dbReference type="Proteomes" id="UP001159427">
    <property type="component" value="Unassembled WGS sequence"/>
</dbReference>
<sequence>MGMYRKSTTKASALAMSQKTGVKYSELARLPYFNMVENFLIDPMHSILMGLVSDLGEELITNSNNLMTEEERDILANRLNAVRVPYDLGRLPKTMLDRMSARGLKAQQWMNFIVTYTRGLVMECSTKQIL</sequence>
<dbReference type="EMBL" id="CALNXI010001505">
    <property type="protein sequence ID" value="CAH3170912.1"/>
    <property type="molecule type" value="Genomic_DNA"/>
</dbReference>
<accession>A0ABN8QV98</accession>
<reference evidence="1 2" key="1">
    <citation type="submission" date="2022-05" db="EMBL/GenBank/DDBJ databases">
        <authorList>
            <consortium name="Genoscope - CEA"/>
            <person name="William W."/>
        </authorList>
    </citation>
    <scope>NUCLEOTIDE SEQUENCE [LARGE SCALE GENOMIC DNA]</scope>
</reference>
<gene>
    <name evidence="1" type="ORF">PEVE_00007604</name>
</gene>
<evidence type="ECO:0000313" key="1">
    <source>
        <dbReference type="EMBL" id="CAH3170912.1"/>
    </source>
</evidence>
<protein>
    <submittedName>
        <fullName evidence="1">Uncharacterized protein</fullName>
    </submittedName>
</protein>
<proteinExistence type="predicted"/>
<dbReference type="PANTHER" id="PTHR46579">
    <property type="entry name" value="F5/8 TYPE C DOMAIN-CONTAINING PROTEIN-RELATED"/>
    <property type="match status" value="1"/>
</dbReference>
<evidence type="ECO:0000313" key="2">
    <source>
        <dbReference type="Proteomes" id="UP001159427"/>
    </source>
</evidence>